<dbReference type="InterPro" id="IPR013424">
    <property type="entry name" value="Ice-binding_C"/>
</dbReference>
<dbReference type="NCBIfam" id="TIGR02595">
    <property type="entry name" value="PEP_CTERM"/>
    <property type="match status" value="1"/>
</dbReference>
<dbReference type="EMBL" id="CP098611">
    <property type="protein sequence ID" value="USR92474.1"/>
    <property type="molecule type" value="Genomic_DNA"/>
</dbReference>
<protein>
    <submittedName>
        <fullName evidence="2">PEP-CTERM sorting domain-containing protein</fullName>
    </submittedName>
</protein>
<keyword evidence="3" id="KW-1185">Reference proteome</keyword>
<dbReference type="Proteomes" id="UP001056708">
    <property type="component" value="Chromosome"/>
</dbReference>
<dbReference type="RefSeq" id="WP_252664629.1">
    <property type="nucleotide sequence ID" value="NZ_CP098611.1"/>
</dbReference>
<keyword evidence="1" id="KW-0732">Signal</keyword>
<evidence type="ECO:0000313" key="3">
    <source>
        <dbReference type="Proteomes" id="UP001056708"/>
    </source>
</evidence>
<proteinExistence type="predicted"/>
<evidence type="ECO:0000313" key="2">
    <source>
        <dbReference type="EMBL" id="USR92474.1"/>
    </source>
</evidence>
<organism evidence="2 3">
    <name type="scientific">Phormidium yuhuli AB48</name>
    <dbReference type="NCBI Taxonomy" id="2940671"/>
    <lineage>
        <taxon>Bacteria</taxon>
        <taxon>Bacillati</taxon>
        <taxon>Cyanobacteriota</taxon>
        <taxon>Cyanophyceae</taxon>
        <taxon>Oscillatoriophycideae</taxon>
        <taxon>Oscillatoriales</taxon>
        <taxon>Oscillatoriaceae</taxon>
        <taxon>Phormidium</taxon>
        <taxon>Phormidium yuhuli</taxon>
    </lineage>
</organism>
<sequence>MNTSFLTKTSLFTAGLTLASLSLGVNPSMAQWNYTIDSFTDGHNAQSRVGSQSEFEFYGMALMDDGENIFIAINSNLSLDGATSSHAQSGVISYGDFFFNFTGSGLDDANGNLFAINFANNTDSGVSEAGVYRNVTGTNVAGINSGFDHLNHHANTVNNLAVNKTGGGEGARIGDLASNDAYWQSGVNQKYKVVNSIASGERVGGINMLEASTLAALGLDFGQFSATGTYTFGFSFDRNLLPSGDFIAHIFAECINDGMAMVGNLADRSIVDPQPVPEPASVLGLLAVGGLMLKGKRNRTA</sequence>
<accession>A0ABY5ATC9</accession>
<feature type="chain" id="PRO_5046879670" evidence="1">
    <location>
        <begin position="31"/>
        <end position="301"/>
    </location>
</feature>
<gene>
    <name evidence="2" type="ORF">NEA10_07085</name>
</gene>
<dbReference type="NCBIfam" id="NF041930">
    <property type="entry name" value="Xrt_dep_XDD3"/>
    <property type="match status" value="1"/>
</dbReference>
<evidence type="ECO:0000256" key="1">
    <source>
        <dbReference type="SAM" id="SignalP"/>
    </source>
</evidence>
<reference evidence="2" key="1">
    <citation type="submission" date="2022-06" db="EMBL/GenBank/DDBJ databases">
        <title>Genome sequence of Phormidium yuhuli AB48 isolated from an industrial photobioreactor environment.</title>
        <authorList>
            <person name="Qiu Y."/>
            <person name="Noonan A.J.C."/>
            <person name="Dofher K."/>
            <person name="Koch M."/>
            <person name="Kieft B."/>
            <person name="Lin X."/>
            <person name="Ziels R.M."/>
            <person name="Hallam S.J."/>
        </authorList>
    </citation>
    <scope>NUCLEOTIDE SEQUENCE</scope>
    <source>
        <strain evidence="2">AB48</strain>
    </source>
</reference>
<feature type="signal peptide" evidence="1">
    <location>
        <begin position="1"/>
        <end position="30"/>
    </location>
</feature>
<name>A0ABY5ATC9_9CYAN</name>